<sequence length="281" mass="30348">MTLDQFLTSLVYLAAVMVLFVVGKFVFDLMHPRFKLKDQLVEHDNLAVAITVAGYMLGLVFAIGGVLLGPSNGLGEDLIDIFFFGLFAVVLLNFSGFINDKLILHKFDNVKEIIDDRNEGTGAIEAGNYMAMGLIFAGAFSGQDGDLVTGIVFWLLGQLALVIVTRVYNLTNKFDLHDEVEKDNVAVGVAFAGLLVGLGNVLRIAVSGDFESWAENMSGFAAYAALGVIVLPLLRIATDRLLLPGARLTDELVNQEKPNVGAGLIEATSYISASMLITWIL</sequence>
<evidence type="ECO:0000256" key="7">
    <source>
        <dbReference type="SAM" id="Phobius"/>
    </source>
</evidence>
<organism evidence="8 9">
    <name type="scientific">Sulfidibacter corallicola</name>
    <dbReference type="NCBI Taxonomy" id="2818388"/>
    <lineage>
        <taxon>Bacteria</taxon>
        <taxon>Pseudomonadati</taxon>
        <taxon>Acidobacteriota</taxon>
        <taxon>Holophagae</taxon>
        <taxon>Acanthopleuribacterales</taxon>
        <taxon>Acanthopleuribacteraceae</taxon>
        <taxon>Sulfidibacter</taxon>
    </lineage>
</organism>
<name>A0A8A4TF15_SULCO</name>
<feature type="transmembrane region" description="Helical" evidence="7">
    <location>
        <begin position="47"/>
        <end position="69"/>
    </location>
</feature>
<keyword evidence="3" id="KW-1003">Cell membrane</keyword>
<evidence type="ECO:0000256" key="1">
    <source>
        <dbReference type="ARBA" id="ARBA00004651"/>
    </source>
</evidence>
<dbReference type="PANTHER" id="PTHR40043:SF1">
    <property type="entry name" value="UPF0719 INNER MEMBRANE PROTEIN YJFL"/>
    <property type="match status" value="1"/>
</dbReference>
<keyword evidence="5 7" id="KW-1133">Transmembrane helix</keyword>
<accession>A0A8A4TF15</accession>
<evidence type="ECO:0000256" key="2">
    <source>
        <dbReference type="ARBA" id="ARBA00005779"/>
    </source>
</evidence>
<comment type="similarity">
    <text evidence="2">Belongs to the UPF0719 family.</text>
</comment>
<feature type="transmembrane region" description="Helical" evidence="7">
    <location>
        <begin position="81"/>
        <end position="99"/>
    </location>
</feature>
<reference evidence="8" key="1">
    <citation type="submission" date="2021-03" db="EMBL/GenBank/DDBJ databases">
        <title>Acanthopleuribacteraceae sp. M133.</title>
        <authorList>
            <person name="Wang G."/>
        </authorList>
    </citation>
    <scope>NUCLEOTIDE SEQUENCE</scope>
    <source>
        <strain evidence="8">M133</strain>
    </source>
</reference>
<keyword evidence="9" id="KW-1185">Reference proteome</keyword>
<dbReference type="PANTHER" id="PTHR40043">
    <property type="entry name" value="UPF0719 INNER MEMBRANE PROTEIN YJFL"/>
    <property type="match status" value="1"/>
</dbReference>
<protein>
    <submittedName>
        <fullName evidence="8">DUF350 domain-containing protein</fullName>
    </submittedName>
</protein>
<comment type="subcellular location">
    <subcellularLocation>
        <location evidence="1">Cell membrane</location>
        <topology evidence="1">Multi-pass membrane protein</topology>
    </subcellularLocation>
</comment>
<keyword evidence="6 7" id="KW-0472">Membrane</keyword>
<evidence type="ECO:0000256" key="5">
    <source>
        <dbReference type="ARBA" id="ARBA00022989"/>
    </source>
</evidence>
<dbReference type="GO" id="GO:0005886">
    <property type="term" value="C:plasma membrane"/>
    <property type="evidence" value="ECO:0007669"/>
    <property type="project" value="UniProtKB-SubCell"/>
</dbReference>
<evidence type="ECO:0000256" key="3">
    <source>
        <dbReference type="ARBA" id="ARBA00022475"/>
    </source>
</evidence>
<evidence type="ECO:0000256" key="4">
    <source>
        <dbReference type="ARBA" id="ARBA00022692"/>
    </source>
</evidence>
<evidence type="ECO:0000313" key="8">
    <source>
        <dbReference type="EMBL" id="QTD47804.1"/>
    </source>
</evidence>
<feature type="transmembrane region" description="Helical" evidence="7">
    <location>
        <begin position="218"/>
        <end position="237"/>
    </location>
</feature>
<dbReference type="EMBL" id="CP071793">
    <property type="protein sequence ID" value="QTD47804.1"/>
    <property type="molecule type" value="Genomic_DNA"/>
</dbReference>
<dbReference type="Proteomes" id="UP000663929">
    <property type="component" value="Chromosome"/>
</dbReference>
<gene>
    <name evidence="8" type="ORF">J3U87_19625</name>
</gene>
<feature type="transmembrane region" description="Helical" evidence="7">
    <location>
        <begin position="120"/>
        <end position="141"/>
    </location>
</feature>
<dbReference type="InterPro" id="IPR007140">
    <property type="entry name" value="DUF350"/>
</dbReference>
<feature type="transmembrane region" description="Helical" evidence="7">
    <location>
        <begin position="147"/>
        <end position="164"/>
    </location>
</feature>
<dbReference type="Pfam" id="PF03994">
    <property type="entry name" value="DUF350"/>
    <property type="match status" value="2"/>
</dbReference>
<keyword evidence="4 7" id="KW-0812">Transmembrane</keyword>
<feature type="transmembrane region" description="Helical" evidence="7">
    <location>
        <begin position="185"/>
        <end position="206"/>
    </location>
</feature>
<dbReference type="AlphaFoldDB" id="A0A8A4TF15"/>
<evidence type="ECO:0000313" key="9">
    <source>
        <dbReference type="Proteomes" id="UP000663929"/>
    </source>
</evidence>
<feature type="transmembrane region" description="Helical" evidence="7">
    <location>
        <begin position="6"/>
        <end position="27"/>
    </location>
</feature>
<dbReference type="RefSeq" id="WP_237377470.1">
    <property type="nucleotide sequence ID" value="NZ_CP071793.1"/>
</dbReference>
<proteinExistence type="inferred from homology"/>
<dbReference type="KEGG" id="scor:J3U87_19625"/>
<evidence type="ECO:0000256" key="6">
    <source>
        <dbReference type="ARBA" id="ARBA00023136"/>
    </source>
</evidence>